<proteinExistence type="predicted"/>
<protein>
    <submittedName>
        <fullName evidence="1">Uncharacterized protein</fullName>
    </submittedName>
</protein>
<dbReference type="InterPro" id="IPR023214">
    <property type="entry name" value="HAD_sf"/>
</dbReference>
<dbReference type="EMBL" id="LBOZ01000003">
    <property type="protein sequence ID" value="KKP47659.1"/>
    <property type="molecule type" value="Genomic_DNA"/>
</dbReference>
<comment type="caution">
    <text evidence="1">The sequence shown here is derived from an EMBL/GenBank/DDBJ whole genome shotgun (WGS) entry which is preliminary data.</text>
</comment>
<gene>
    <name evidence="1" type="ORF">UR38_C0003G0064</name>
</gene>
<dbReference type="SFLD" id="SFLDS00003">
    <property type="entry name" value="Haloacid_Dehalogenase"/>
    <property type="match status" value="1"/>
</dbReference>
<dbReference type="AlphaFoldDB" id="A0A0F9ZTR3"/>
<evidence type="ECO:0000313" key="1">
    <source>
        <dbReference type="EMBL" id="KKP47659.1"/>
    </source>
</evidence>
<dbReference type="SFLD" id="SFLDG01129">
    <property type="entry name" value="C1.5:_HAD__Beta-PGM__Phosphata"/>
    <property type="match status" value="1"/>
</dbReference>
<reference evidence="1 2" key="1">
    <citation type="journal article" date="2015" name="Nature">
        <title>rRNA introns, odd ribosomes, and small enigmatic genomes across a large radiation of phyla.</title>
        <authorList>
            <person name="Brown C.T."/>
            <person name="Hug L.A."/>
            <person name="Thomas B.C."/>
            <person name="Sharon I."/>
            <person name="Castelle C.J."/>
            <person name="Singh A."/>
            <person name="Wilkins M.J."/>
            <person name="Williams K.H."/>
            <person name="Banfield J.F."/>
        </authorList>
    </citation>
    <scope>NUCLEOTIDE SEQUENCE [LARGE SCALE GENOMIC DNA]</scope>
</reference>
<organism evidence="1 2">
    <name type="scientific">Candidatus Woesebacteria bacterium GW2011_GWA2_33_28</name>
    <dbReference type="NCBI Taxonomy" id="1618561"/>
    <lineage>
        <taxon>Bacteria</taxon>
        <taxon>Candidatus Woeseibacteriota</taxon>
    </lineage>
</organism>
<name>A0A0F9ZTR3_9BACT</name>
<dbReference type="InterPro" id="IPR036412">
    <property type="entry name" value="HAD-like_sf"/>
</dbReference>
<sequence length="201" mass="23827">MKKRIILFDIDRTIFDTDKLLRLQSENISKVVNAERFKEFWDSTLSGEKHITSEERLNLICSKFNIKNSKLLSNIFFGKEYKYIYSDSVYLETRVVFDKLKSKYRLGIYSEGTAKFQNHKFRSLGLDRYFDNDLIFIVDAKDTKEVLNKIPKDAIIVDDKETICGFLTKNDIRAIWLNRKDNRKSDKFETIYSLFDLLDVL</sequence>
<dbReference type="Pfam" id="PF13419">
    <property type="entry name" value="HAD_2"/>
    <property type="match status" value="1"/>
</dbReference>
<accession>A0A0F9ZTR3</accession>
<dbReference type="InterPro" id="IPR041492">
    <property type="entry name" value="HAD_2"/>
</dbReference>
<dbReference type="Gene3D" id="3.40.50.1000">
    <property type="entry name" value="HAD superfamily/HAD-like"/>
    <property type="match status" value="1"/>
</dbReference>
<dbReference type="Proteomes" id="UP000033995">
    <property type="component" value="Unassembled WGS sequence"/>
</dbReference>
<dbReference type="SUPFAM" id="SSF56784">
    <property type="entry name" value="HAD-like"/>
    <property type="match status" value="1"/>
</dbReference>
<evidence type="ECO:0000313" key="2">
    <source>
        <dbReference type="Proteomes" id="UP000033995"/>
    </source>
</evidence>